<proteinExistence type="predicted"/>
<dbReference type="InterPro" id="IPR011990">
    <property type="entry name" value="TPR-like_helical_dom_sf"/>
</dbReference>
<dbReference type="InterPro" id="IPR055063">
    <property type="entry name" value="Rib_mS39_PPR"/>
</dbReference>
<dbReference type="GO" id="GO:0043024">
    <property type="term" value="F:ribosomal small subunit binding"/>
    <property type="evidence" value="ECO:0000318"/>
    <property type="project" value="GO_Central"/>
</dbReference>
<dbReference type="Pfam" id="PF22330">
    <property type="entry name" value="Rib_mS39_PPR"/>
    <property type="match status" value="1"/>
</dbReference>
<dbReference type="AlphaFoldDB" id="A0A8R1V5V2"/>
<accession>A0A8R1V5V2</accession>
<evidence type="ECO:0000256" key="4">
    <source>
        <dbReference type="ARBA" id="ARBA00023128"/>
    </source>
</evidence>
<evidence type="ECO:0000256" key="1">
    <source>
        <dbReference type="ARBA" id="ARBA00004173"/>
    </source>
</evidence>
<name>A0A8R1V5V2_PRIPA</name>
<evidence type="ECO:0000256" key="2">
    <source>
        <dbReference type="ARBA" id="ARBA00022737"/>
    </source>
</evidence>
<keyword evidence="6" id="KW-1185">Reference proteome</keyword>
<comment type="subcellular location">
    <subcellularLocation>
        <location evidence="1">Mitochondrion</location>
    </subcellularLocation>
</comment>
<sequence>MIRPRLLALRSSKVMRRSNQSTEAPHSFNEIRQMIPTAVKRSPSDLLSALSSTVGKDTTAPHFQFIDDPSMIPSTLVTRKSYYMAKEMGKRAARQLATEWPTLFAFDRDEPRLEVFRPQGNPDPLQMEPTEESLVSLIESRCVKDACMLYERMRSDGVDISDHAKDSLFALTSFYNNEDVPLSEVEEWHGLRNIALIEKTPWTTAGVADLVYESLPPSSLRKSILISALCKHSSPSSIKRARELYEELKKEDKSSIPSRTYAAIISTSTWRNAIEILSTMKDAGVRPEESVWNALMQSASKIPVYKDRMNALRSTMGEMITCGEKGSLSVFNSLLTGLEDDKEGDKEADKEKKIVNSISVLVEILNELEKIESIEIVTSNDSNFFCSAMYIARKAGNLPLARRIVSLYESKKNTVKLMSLSNEGAFYSSFLLLCSIQVQSIDEFYKMYIYHVPRVVGVSKGLCQTVFTRLEATPHWPLLHRLIDDCISSRLITDIYISNSIRIALINTPLQSLSPSERDDYSSLIPRLVSIWIEFSRFTGHMQRLQTKLSPFSISECSLLLMRVGEREKAWHLLEMLCEEGNTHGEDATISAQGTVKAASMNELLDDAIRRGHAENAATCIQLISSTDVNKQRLEQMTNTVISRCGLTTVQARIVSTFVRLREE</sequence>
<reference evidence="6" key="1">
    <citation type="journal article" date="2008" name="Nat. Genet.">
        <title>The Pristionchus pacificus genome provides a unique perspective on nematode lifestyle and parasitism.</title>
        <authorList>
            <person name="Dieterich C."/>
            <person name="Clifton S.W."/>
            <person name="Schuster L.N."/>
            <person name="Chinwalla A."/>
            <person name="Delehaunty K."/>
            <person name="Dinkelacker I."/>
            <person name="Fulton L."/>
            <person name="Fulton R."/>
            <person name="Godfrey J."/>
            <person name="Minx P."/>
            <person name="Mitreva M."/>
            <person name="Roeseler W."/>
            <person name="Tian H."/>
            <person name="Witte H."/>
            <person name="Yang S.P."/>
            <person name="Wilson R.K."/>
            <person name="Sommer R.J."/>
        </authorList>
    </citation>
    <scope>NUCLEOTIDE SEQUENCE [LARGE SCALE GENOMIC DNA]</scope>
    <source>
        <strain evidence="6">PS312</strain>
    </source>
</reference>
<dbReference type="InterPro" id="IPR037387">
    <property type="entry name" value="PTCD3"/>
</dbReference>
<reference evidence="5" key="2">
    <citation type="submission" date="2022-06" db="UniProtKB">
        <authorList>
            <consortium name="EnsemblMetazoa"/>
        </authorList>
    </citation>
    <scope>IDENTIFICATION</scope>
    <source>
        <strain evidence="5">PS312</strain>
    </source>
</reference>
<evidence type="ECO:0000313" key="5">
    <source>
        <dbReference type="EnsemblMetazoa" id="PPA46688.1"/>
    </source>
</evidence>
<dbReference type="EnsemblMetazoa" id="PPA46688.1">
    <property type="protein sequence ID" value="PPA46688.1"/>
    <property type="gene ID" value="WBGene00304467"/>
</dbReference>
<protein>
    <recommendedName>
        <fullName evidence="7">Pentatricopeptide repeat-containing protein</fullName>
    </recommendedName>
</protein>
<dbReference type="Gene3D" id="1.25.40.10">
    <property type="entry name" value="Tetratricopeptide repeat domain"/>
    <property type="match status" value="1"/>
</dbReference>
<dbReference type="PANTHER" id="PTHR16276">
    <property type="entry name" value="PENTATRICOPEPTIDE REPEAT DOMAIN-CONTAINING PROTEIN 3"/>
    <property type="match status" value="1"/>
</dbReference>
<evidence type="ECO:0000256" key="3">
    <source>
        <dbReference type="ARBA" id="ARBA00022946"/>
    </source>
</evidence>
<gene>
    <name evidence="5" type="primary">WBGene00304467</name>
</gene>
<dbReference type="GO" id="GO:0032543">
    <property type="term" value="P:mitochondrial translation"/>
    <property type="evidence" value="ECO:0000318"/>
    <property type="project" value="GO_Central"/>
</dbReference>
<organism evidence="5 6">
    <name type="scientific">Pristionchus pacificus</name>
    <name type="common">Parasitic nematode worm</name>
    <dbReference type="NCBI Taxonomy" id="54126"/>
    <lineage>
        <taxon>Eukaryota</taxon>
        <taxon>Metazoa</taxon>
        <taxon>Ecdysozoa</taxon>
        <taxon>Nematoda</taxon>
        <taxon>Chromadorea</taxon>
        <taxon>Rhabditida</taxon>
        <taxon>Rhabditina</taxon>
        <taxon>Diplogasteromorpha</taxon>
        <taxon>Diplogasteroidea</taxon>
        <taxon>Neodiplogasteridae</taxon>
        <taxon>Pristionchus</taxon>
    </lineage>
</organism>
<dbReference type="GO" id="GO:0019843">
    <property type="term" value="F:rRNA binding"/>
    <property type="evidence" value="ECO:0000318"/>
    <property type="project" value="GO_Central"/>
</dbReference>
<evidence type="ECO:0008006" key="7">
    <source>
        <dbReference type="Google" id="ProtNLM"/>
    </source>
</evidence>
<keyword evidence="4" id="KW-0496">Mitochondrion</keyword>
<dbReference type="PANTHER" id="PTHR16276:SF1">
    <property type="entry name" value="SMALL RIBOSOMAL SUBUNIT PROTEIN MS39"/>
    <property type="match status" value="1"/>
</dbReference>
<dbReference type="GO" id="GO:0005739">
    <property type="term" value="C:mitochondrion"/>
    <property type="evidence" value="ECO:0000318"/>
    <property type="project" value="GO_Central"/>
</dbReference>
<keyword evidence="2" id="KW-0677">Repeat</keyword>
<dbReference type="Proteomes" id="UP000005239">
    <property type="component" value="Unassembled WGS sequence"/>
</dbReference>
<keyword evidence="3" id="KW-0809">Transit peptide</keyword>
<evidence type="ECO:0000313" key="6">
    <source>
        <dbReference type="Proteomes" id="UP000005239"/>
    </source>
</evidence>